<evidence type="ECO:0000313" key="1">
    <source>
        <dbReference type="EMBL" id="PNZ29544.1"/>
    </source>
</evidence>
<sequence length="61" mass="7054">MSQPQADEDLYDITLGLLAKAFDESIEDVFSRIEVKRYTVFYHLPKARTLVAILLKELNPK</sequence>
<dbReference type="Proteomes" id="UP000242752">
    <property type="component" value="Unassembled WGS sequence"/>
</dbReference>
<proteinExistence type="predicted"/>
<name>A0A2K3YW77_9STAP</name>
<reference evidence="1 2" key="1">
    <citation type="submission" date="2017-08" db="EMBL/GenBank/DDBJ databases">
        <title>Draft genome sequences of 64 type strains of genus Staph aureus.</title>
        <authorList>
            <person name="Cole K."/>
            <person name="Golubchik T."/>
            <person name="Russell J."/>
            <person name="Foster D."/>
            <person name="Llewelyn M."/>
            <person name="Wilson D."/>
            <person name="Crook D."/>
            <person name="Paul J."/>
        </authorList>
    </citation>
    <scope>NUCLEOTIDE SEQUENCE [LARGE SCALE GENOMIC DNA]</scope>
    <source>
        <strain evidence="1 2">DSM 21968</strain>
    </source>
</reference>
<gene>
    <name evidence="1" type="ORF">CD122_01775</name>
</gene>
<keyword evidence="2" id="KW-1185">Reference proteome</keyword>
<organism evidence="1 2">
    <name type="scientific">Staphylococcus rostri</name>
    <dbReference type="NCBI Taxonomy" id="522262"/>
    <lineage>
        <taxon>Bacteria</taxon>
        <taxon>Bacillati</taxon>
        <taxon>Bacillota</taxon>
        <taxon>Bacilli</taxon>
        <taxon>Bacillales</taxon>
        <taxon>Staphylococcaceae</taxon>
        <taxon>Staphylococcus</taxon>
    </lineage>
</organism>
<dbReference type="AlphaFoldDB" id="A0A2K3YW77"/>
<dbReference type="EMBL" id="PPRF01000014">
    <property type="protein sequence ID" value="PNZ29544.1"/>
    <property type="molecule type" value="Genomic_DNA"/>
</dbReference>
<dbReference type="OrthoDB" id="2220478at2"/>
<evidence type="ECO:0000313" key="2">
    <source>
        <dbReference type="Proteomes" id="UP000242752"/>
    </source>
</evidence>
<protein>
    <submittedName>
        <fullName evidence="1">Uncharacterized protein</fullName>
    </submittedName>
</protein>
<comment type="caution">
    <text evidence="1">The sequence shown here is derived from an EMBL/GenBank/DDBJ whole genome shotgun (WGS) entry which is preliminary data.</text>
</comment>
<accession>A0A2K3YW77</accession>